<proteinExistence type="inferred from homology"/>
<dbReference type="GO" id="GO:0055085">
    <property type="term" value="P:transmembrane transport"/>
    <property type="evidence" value="ECO:0007669"/>
    <property type="project" value="InterPro"/>
</dbReference>
<dbReference type="GO" id="GO:0005886">
    <property type="term" value="C:plasma membrane"/>
    <property type="evidence" value="ECO:0007669"/>
    <property type="project" value="UniProtKB-SubCell"/>
</dbReference>
<comment type="similarity">
    <text evidence="9">Belongs to the binding-protein-dependent transport system permease family.</text>
</comment>
<comment type="caution">
    <text evidence="11">The sequence shown here is derived from an EMBL/GenBank/DDBJ whole genome shotgun (WGS) entry which is preliminary data.</text>
</comment>
<accession>A0AAW5QVG3</accession>
<dbReference type="AlphaFoldDB" id="A0AAW5QVG3"/>
<dbReference type="GO" id="GO:0015031">
    <property type="term" value="P:protein transport"/>
    <property type="evidence" value="ECO:0007669"/>
    <property type="project" value="UniProtKB-KW"/>
</dbReference>
<gene>
    <name evidence="11" type="ORF">MUB46_03435</name>
</gene>
<evidence type="ECO:0000256" key="7">
    <source>
        <dbReference type="ARBA" id="ARBA00022989"/>
    </source>
</evidence>
<keyword evidence="8 9" id="KW-0472">Membrane</keyword>
<dbReference type="InterPro" id="IPR050366">
    <property type="entry name" value="BP-dependent_transpt_permease"/>
</dbReference>
<reference evidence="11 12" key="1">
    <citation type="submission" date="2022-04" db="EMBL/GenBank/DDBJ databases">
        <authorList>
            <person name="Ye Y.-Q."/>
            <person name="Du Z.-J."/>
        </authorList>
    </citation>
    <scope>NUCLEOTIDE SEQUENCE [LARGE SCALE GENOMIC DNA]</scope>
    <source>
        <strain evidence="11 12">A6E488</strain>
    </source>
</reference>
<evidence type="ECO:0000256" key="4">
    <source>
        <dbReference type="ARBA" id="ARBA00022692"/>
    </source>
</evidence>
<evidence type="ECO:0000256" key="5">
    <source>
        <dbReference type="ARBA" id="ARBA00022856"/>
    </source>
</evidence>
<name>A0AAW5QVG3_9HYPH</name>
<dbReference type="InterPro" id="IPR000515">
    <property type="entry name" value="MetI-like"/>
</dbReference>
<keyword evidence="5" id="KW-0571">Peptide transport</keyword>
<evidence type="ECO:0000256" key="2">
    <source>
        <dbReference type="ARBA" id="ARBA00022448"/>
    </source>
</evidence>
<feature type="transmembrane region" description="Helical" evidence="9">
    <location>
        <begin position="270"/>
        <end position="292"/>
    </location>
</feature>
<comment type="subcellular location">
    <subcellularLocation>
        <location evidence="1 9">Cell membrane</location>
        <topology evidence="1 9">Multi-pass membrane protein</topology>
    </subcellularLocation>
</comment>
<feature type="transmembrane region" description="Helical" evidence="9">
    <location>
        <begin position="105"/>
        <end position="127"/>
    </location>
</feature>
<dbReference type="InterPro" id="IPR035906">
    <property type="entry name" value="MetI-like_sf"/>
</dbReference>
<keyword evidence="7 9" id="KW-1133">Transmembrane helix</keyword>
<keyword evidence="2 9" id="KW-0813">Transport</keyword>
<evidence type="ECO:0000259" key="10">
    <source>
        <dbReference type="PROSITE" id="PS50928"/>
    </source>
</evidence>
<dbReference type="CDD" id="cd06261">
    <property type="entry name" value="TM_PBP2"/>
    <property type="match status" value="1"/>
</dbReference>
<dbReference type="Gene3D" id="1.10.3720.10">
    <property type="entry name" value="MetI-like"/>
    <property type="match status" value="1"/>
</dbReference>
<dbReference type="RefSeq" id="WP_261614482.1">
    <property type="nucleotide sequence ID" value="NZ_JALIDZ010000002.1"/>
</dbReference>
<feature type="transmembrane region" description="Helical" evidence="9">
    <location>
        <begin position="139"/>
        <end position="160"/>
    </location>
</feature>
<feature type="transmembrane region" description="Helical" evidence="9">
    <location>
        <begin position="232"/>
        <end position="250"/>
    </location>
</feature>
<evidence type="ECO:0000313" key="12">
    <source>
        <dbReference type="Proteomes" id="UP001320898"/>
    </source>
</evidence>
<evidence type="ECO:0000256" key="3">
    <source>
        <dbReference type="ARBA" id="ARBA00022475"/>
    </source>
</evidence>
<feature type="transmembrane region" description="Helical" evidence="9">
    <location>
        <begin position="30"/>
        <end position="56"/>
    </location>
</feature>
<evidence type="ECO:0000256" key="1">
    <source>
        <dbReference type="ARBA" id="ARBA00004651"/>
    </source>
</evidence>
<dbReference type="InterPro" id="IPR025966">
    <property type="entry name" value="OppC_N"/>
</dbReference>
<dbReference type="GO" id="GO:0015833">
    <property type="term" value="P:peptide transport"/>
    <property type="evidence" value="ECO:0007669"/>
    <property type="project" value="UniProtKB-KW"/>
</dbReference>
<dbReference type="PROSITE" id="PS50928">
    <property type="entry name" value="ABC_TM1"/>
    <property type="match status" value="1"/>
</dbReference>
<dbReference type="Pfam" id="PF12911">
    <property type="entry name" value="OppC_N"/>
    <property type="match status" value="1"/>
</dbReference>
<evidence type="ECO:0000256" key="8">
    <source>
        <dbReference type="ARBA" id="ARBA00023136"/>
    </source>
</evidence>
<keyword evidence="12" id="KW-1185">Reference proteome</keyword>
<evidence type="ECO:0000313" key="11">
    <source>
        <dbReference type="EMBL" id="MCT8970904.1"/>
    </source>
</evidence>
<keyword evidence="3" id="KW-1003">Cell membrane</keyword>
<evidence type="ECO:0000256" key="6">
    <source>
        <dbReference type="ARBA" id="ARBA00022927"/>
    </source>
</evidence>
<sequence>MTDTTVAPGSERAGFEAEEKLDRYRELRRAVWLLSRSFSSMLGLAIVVLFMILALFGKWIAPYPEAALGTVNMAEMLQPPSWQHWFGTDDMGNDVLSRVIIGTQISLQVGLIITVGAALVGVPLGILGGYLGGWVRSTIMALTDLFLSVPSLVLAIAIVAVLGPGIVNTMIALAVVWWPGYVRLIDSKTLAIKKEPYVEAARALGASTPRIIFRYLLPGCASPLIVKASMDMGAAILAAAGLGFIGLGAKAPSPEWGAMLSVARGYLPEWWWFAFFPGMAIYLSVLGFNLLGDGLRDVLDPRTSR</sequence>
<keyword evidence="4 9" id="KW-0812">Transmembrane</keyword>
<dbReference type="Pfam" id="PF00528">
    <property type="entry name" value="BPD_transp_1"/>
    <property type="match status" value="1"/>
</dbReference>
<evidence type="ECO:0000256" key="9">
    <source>
        <dbReference type="RuleBase" id="RU363032"/>
    </source>
</evidence>
<protein>
    <submittedName>
        <fullName evidence="11">ABC transporter permease</fullName>
    </submittedName>
</protein>
<dbReference type="SUPFAM" id="SSF161098">
    <property type="entry name" value="MetI-like"/>
    <property type="match status" value="1"/>
</dbReference>
<dbReference type="PANTHER" id="PTHR43386:SF1">
    <property type="entry name" value="D,D-DIPEPTIDE TRANSPORT SYSTEM PERMEASE PROTEIN DDPC-RELATED"/>
    <property type="match status" value="1"/>
</dbReference>
<dbReference type="PANTHER" id="PTHR43386">
    <property type="entry name" value="OLIGOPEPTIDE TRANSPORT SYSTEM PERMEASE PROTEIN APPC"/>
    <property type="match status" value="1"/>
</dbReference>
<keyword evidence="6" id="KW-0653">Protein transport</keyword>
<dbReference type="Proteomes" id="UP001320898">
    <property type="component" value="Unassembled WGS sequence"/>
</dbReference>
<feature type="domain" description="ABC transmembrane type-1" evidence="10">
    <location>
        <begin position="107"/>
        <end position="292"/>
    </location>
</feature>
<organism evidence="11 12">
    <name type="scientific">Microbaculum marinisediminis</name>
    <dbReference type="NCBI Taxonomy" id="2931392"/>
    <lineage>
        <taxon>Bacteria</taxon>
        <taxon>Pseudomonadati</taxon>
        <taxon>Pseudomonadota</taxon>
        <taxon>Alphaproteobacteria</taxon>
        <taxon>Hyphomicrobiales</taxon>
        <taxon>Tepidamorphaceae</taxon>
        <taxon>Microbaculum</taxon>
    </lineage>
</organism>
<dbReference type="EMBL" id="JALIDZ010000002">
    <property type="protein sequence ID" value="MCT8970904.1"/>
    <property type="molecule type" value="Genomic_DNA"/>
</dbReference>